<name>E5XLG6_SEGRC</name>
<comment type="caution">
    <text evidence="3">The sequence shown here is derived from an EMBL/GenBank/DDBJ whole genome shotgun (WGS) entry which is preliminary data.</text>
</comment>
<dbReference type="InterPro" id="IPR036426">
    <property type="entry name" value="Bulb-type_lectin_dom_sf"/>
</dbReference>
<dbReference type="SUPFAM" id="SSF54106">
    <property type="entry name" value="LysM domain"/>
    <property type="match status" value="1"/>
</dbReference>
<sequence length="183" mass="19124">MATLQAGQSLAKGQSLSSDNGVFTLTLQDDGNLVLAEGSTPVWSTQTNGTGASRLEVQTDGNVVLYTDSNESKWATGTSGQVRLELQNDRNLVVYGADGSALWNSGTVTDKPIVPTPAAAEVVEEEPAAPEPQTYVVESGDTLSAIAQKFYGDANLYPQIAEANGIANPDLINVGQELTIPAL</sequence>
<dbReference type="CDD" id="cd00118">
    <property type="entry name" value="LysM"/>
    <property type="match status" value="1"/>
</dbReference>
<dbReference type="InterPro" id="IPR001480">
    <property type="entry name" value="Bulb-type_lectin_dom"/>
</dbReference>
<evidence type="ECO:0000313" key="3">
    <source>
        <dbReference type="EMBL" id="EFV14812.1"/>
    </source>
</evidence>
<dbReference type="InterPro" id="IPR052196">
    <property type="entry name" value="Bact_Kbp"/>
</dbReference>
<dbReference type="InterPro" id="IPR018392">
    <property type="entry name" value="LysM"/>
</dbReference>
<protein>
    <submittedName>
        <fullName evidence="3">Uncharacterized protein</fullName>
    </submittedName>
</protein>
<dbReference type="OrthoDB" id="516973at2"/>
<dbReference type="PANTHER" id="PTHR34700:SF4">
    <property type="entry name" value="PHAGE-LIKE ELEMENT PBSX PROTEIN XKDP"/>
    <property type="match status" value="1"/>
</dbReference>
<dbReference type="InterPro" id="IPR036779">
    <property type="entry name" value="LysM_dom_sf"/>
</dbReference>
<accession>E5XLG6</accession>
<evidence type="ECO:0000259" key="1">
    <source>
        <dbReference type="PROSITE" id="PS50927"/>
    </source>
</evidence>
<dbReference type="CDD" id="cd00028">
    <property type="entry name" value="B_lectin"/>
    <property type="match status" value="1"/>
</dbReference>
<dbReference type="Proteomes" id="UP000004816">
    <property type="component" value="Unassembled WGS sequence"/>
</dbReference>
<dbReference type="SMART" id="SM00257">
    <property type="entry name" value="LysM"/>
    <property type="match status" value="1"/>
</dbReference>
<dbReference type="EMBL" id="ACZI02000003">
    <property type="protein sequence ID" value="EFV14812.1"/>
    <property type="molecule type" value="Genomic_DNA"/>
</dbReference>
<dbReference type="eggNOG" id="COG1652">
    <property type="taxonomic scope" value="Bacteria"/>
</dbReference>
<reference evidence="3 4" key="1">
    <citation type="journal article" date="2011" name="Stand. Genomic Sci.">
        <title>High quality draft genome sequence of Segniliparus rugosus CDC 945(T)= (ATCC BAA-974(T)).</title>
        <authorList>
            <person name="Earl A.M."/>
            <person name="Desjardins C.A."/>
            <person name="Fitzgerald M.G."/>
            <person name="Arachchi H.M."/>
            <person name="Zeng Q."/>
            <person name="Mehta T."/>
            <person name="Griggs A."/>
            <person name="Birren B.W."/>
            <person name="Toney N.C."/>
            <person name="Carr J."/>
            <person name="Posey J."/>
            <person name="Butler W.R."/>
        </authorList>
    </citation>
    <scope>NUCLEOTIDE SEQUENCE [LARGE SCALE GENOMIC DNA]</scope>
    <source>
        <strain evidence="4">ATCC BAA-974 / DSM 45345 / CCUG 50838 / CIP 108380 / JCM 13579 / CDC 945</strain>
    </source>
</reference>
<evidence type="ECO:0000259" key="2">
    <source>
        <dbReference type="PROSITE" id="PS51782"/>
    </source>
</evidence>
<dbReference type="Pfam" id="PF01476">
    <property type="entry name" value="LysM"/>
    <property type="match status" value="1"/>
</dbReference>
<feature type="domain" description="LysM" evidence="2">
    <location>
        <begin position="133"/>
        <end position="180"/>
    </location>
</feature>
<dbReference type="PROSITE" id="PS50927">
    <property type="entry name" value="BULB_LECTIN"/>
    <property type="match status" value="1"/>
</dbReference>
<gene>
    <name evidence="3" type="ORF">HMPREF9336_00335</name>
</gene>
<dbReference type="STRING" id="679197.HMPREF9336_00335"/>
<dbReference type="Gene3D" id="2.90.10.10">
    <property type="entry name" value="Bulb-type lectin domain"/>
    <property type="match status" value="2"/>
</dbReference>
<evidence type="ECO:0000313" key="4">
    <source>
        <dbReference type="Proteomes" id="UP000004816"/>
    </source>
</evidence>
<dbReference type="PROSITE" id="PS51782">
    <property type="entry name" value="LYSM"/>
    <property type="match status" value="1"/>
</dbReference>
<organism evidence="3 4">
    <name type="scientific">Segniliparus rugosus (strain ATCC BAA-974 / DSM 45345 / CCUG 50838 / CIP 108380 / JCM 13579 / CDC 945)</name>
    <dbReference type="NCBI Taxonomy" id="679197"/>
    <lineage>
        <taxon>Bacteria</taxon>
        <taxon>Bacillati</taxon>
        <taxon>Actinomycetota</taxon>
        <taxon>Actinomycetes</taxon>
        <taxon>Mycobacteriales</taxon>
        <taxon>Segniliparaceae</taxon>
        <taxon>Segniliparus</taxon>
    </lineage>
</organism>
<dbReference type="SUPFAM" id="SSF51110">
    <property type="entry name" value="alpha-D-mannose-specific plant lectins"/>
    <property type="match status" value="1"/>
</dbReference>
<dbReference type="HOGENOM" id="CLU_1314273_0_0_11"/>
<feature type="domain" description="Bulb-type lectin" evidence="1">
    <location>
        <begin position="1"/>
        <end position="107"/>
    </location>
</feature>
<dbReference type="AlphaFoldDB" id="E5XLG6"/>
<dbReference type="SMART" id="SM00108">
    <property type="entry name" value="B_lectin"/>
    <property type="match status" value="1"/>
</dbReference>
<dbReference type="Gene3D" id="3.10.350.10">
    <property type="entry name" value="LysM domain"/>
    <property type="match status" value="1"/>
</dbReference>
<dbReference type="PANTHER" id="PTHR34700">
    <property type="entry name" value="POTASSIUM BINDING PROTEIN KBP"/>
    <property type="match status" value="1"/>
</dbReference>
<proteinExistence type="predicted"/>
<keyword evidence="4" id="KW-1185">Reference proteome</keyword>